<dbReference type="InterPro" id="IPR012796">
    <property type="entry name" value="Lysidine-tRNA-synth_C"/>
</dbReference>
<name>A0A7S8FE17_9BACT</name>
<evidence type="ECO:0000313" key="11">
    <source>
        <dbReference type="Proteomes" id="UP000593737"/>
    </source>
</evidence>
<evidence type="ECO:0000313" key="10">
    <source>
        <dbReference type="EMBL" id="QPD04087.1"/>
    </source>
</evidence>
<evidence type="ECO:0000256" key="3">
    <source>
        <dbReference type="ARBA" id="ARBA00022598"/>
    </source>
</evidence>
<dbReference type="Pfam" id="PF01171">
    <property type="entry name" value="ATP_bind_3"/>
    <property type="match status" value="1"/>
</dbReference>
<comment type="catalytic activity">
    <reaction evidence="7 8">
        <text>cytidine(34) in tRNA(Ile2) + L-lysine + ATP = lysidine(34) in tRNA(Ile2) + AMP + diphosphate + H(+)</text>
        <dbReference type="Rhea" id="RHEA:43744"/>
        <dbReference type="Rhea" id="RHEA-COMP:10625"/>
        <dbReference type="Rhea" id="RHEA-COMP:10670"/>
        <dbReference type="ChEBI" id="CHEBI:15378"/>
        <dbReference type="ChEBI" id="CHEBI:30616"/>
        <dbReference type="ChEBI" id="CHEBI:32551"/>
        <dbReference type="ChEBI" id="CHEBI:33019"/>
        <dbReference type="ChEBI" id="CHEBI:82748"/>
        <dbReference type="ChEBI" id="CHEBI:83665"/>
        <dbReference type="ChEBI" id="CHEBI:456215"/>
        <dbReference type="EC" id="6.3.4.19"/>
    </reaction>
</comment>
<evidence type="ECO:0000256" key="4">
    <source>
        <dbReference type="ARBA" id="ARBA00022694"/>
    </source>
</evidence>
<dbReference type="SUPFAM" id="SSF52402">
    <property type="entry name" value="Adenine nucleotide alpha hydrolases-like"/>
    <property type="match status" value="1"/>
</dbReference>
<keyword evidence="6 8" id="KW-0067">ATP-binding</keyword>
<evidence type="ECO:0000256" key="7">
    <source>
        <dbReference type="ARBA" id="ARBA00048539"/>
    </source>
</evidence>
<dbReference type="GO" id="GO:0006400">
    <property type="term" value="P:tRNA modification"/>
    <property type="evidence" value="ECO:0007669"/>
    <property type="project" value="UniProtKB-UniRule"/>
</dbReference>
<comment type="function">
    <text evidence="8">Ligates lysine onto the cytidine present at position 34 of the AUA codon-specific tRNA(Ile) that contains the anticodon CAU, in an ATP-dependent manner. Cytidine is converted to lysidine, thus changing the amino acid specificity of the tRNA from methionine to isoleucine.</text>
</comment>
<feature type="domain" description="Lysidine-tRNA(Ile) synthetase C-terminal" evidence="9">
    <location>
        <begin position="412"/>
        <end position="485"/>
    </location>
</feature>
<keyword evidence="4 8" id="KW-0819">tRNA processing</keyword>
<dbReference type="InterPro" id="IPR011063">
    <property type="entry name" value="TilS/TtcA_N"/>
</dbReference>
<dbReference type="GO" id="GO:0005524">
    <property type="term" value="F:ATP binding"/>
    <property type="evidence" value="ECO:0007669"/>
    <property type="project" value="UniProtKB-UniRule"/>
</dbReference>
<protein>
    <recommendedName>
        <fullName evidence="8">tRNA(Ile)-lysidine synthase</fullName>
        <ecNumber evidence="8">6.3.4.19</ecNumber>
    </recommendedName>
    <alternativeName>
        <fullName evidence="8">tRNA(Ile)-2-lysyl-cytidine synthase</fullName>
    </alternativeName>
    <alternativeName>
        <fullName evidence="8">tRNA(Ile)-lysidine synthetase</fullName>
    </alternativeName>
</protein>
<comment type="domain">
    <text evidence="8">The N-terminal region contains the highly conserved SGGXDS motif, predicted to be a P-loop motif involved in ATP binding.</text>
</comment>
<keyword evidence="5 8" id="KW-0547">Nucleotide-binding</keyword>
<sequence length="497" mass="55807">MKQSEGKASLHHVTHKTLRQVWPSVLHRMVRTVRTNNLFHHGQHLLVAVSGGPDSMALLSLLDCLRTNWSLTLTAVHCNYGLRGSESEDDQEFVTARCTERNIPLHVRRFHLSAARRKPSSLQAVARDLRYQAFAEIAEQCGANRIALGHTADDQAETILLWLLRGAGLTGLSGMPASRDNTIIRPLYETGRQEILTYLKDAQLLFRVDSSNAKPLYLRNRIRHELVPVLNRLAPASLGALSRLADICREDDRYVEHQAAALFSSAVKWESGGSWAIDRGALLDFPRALQRRGIRNLIRQSLHQQYTFGLQMIDRVISIAAKGKSGSRLDLIGGHVVVNDRQLRFVPHGERAISYDLQQPAILENRMIVPGTLIWSGTGQQLQVRLEAAGQPLALPERNRIVVDADRVSQPLIVRSWSPGDRFQPCGMHGRSKKVQDFFTDLKIPRSVRPRIPLVVAPEGIVWVVGYRQDQRWLPTVATERCLVLTAEDLSIKEGTE</sequence>
<evidence type="ECO:0000256" key="6">
    <source>
        <dbReference type="ARBA" id="ARBA00022840"/>
    </source>
</evidence>
<proteinExistence type="inferred from homology"/>
<dbReference type="SMART" id="SM00977">
    <property type="entry name" value="TilS_C"/>
    <property type="match status" value="1"/>
</dbReference>
<dbReference type="InterPro" id="IPR014729">
    <property type="entry name" value="Rossmann-like_a/b/a_fold"/>
</dbReference>
<dbReference type="NCBIfam" id="TIGR02433">
    <property type="entry name" value="lysidine_TilS_C"/>
    <property type="match status" value="1"/>
</dbReference>
<comment type="similarity">
    <text evidence="8">Belongs to the tRNA(Ile)-lysidine synthase family.</text>
</comment>
<evidence type="ECO:0000256" key="2">
    <source>
        <dbReference type="ARBA" id="ARBA00022490"/>
    </source>
</evidence>
<evidence type="ECO:0000256" key="1">
    <source>
        <dbReference type="ARBA" id="ARBA00004496"/>
    </source>
</evidence>
<dbReference type="CDD" id="cd01992">
    <property type="entry name" value="TilS_N"/>
    <property type="match status" value="1"/>
</dbReference>
<dbReference type="Gene3D" id="3.40.50.620">
    <property type="entry name" value="HUPs"/>
    <property type="match status" value="1"/>
</dbReference>
<dbReference type="PANTHER" id="PTHR43033:SF1">
    <property type="entry name" value="TRNA(ILE)-LYSIDINE SYNTHASE-RELATED"/>
    <property type="match status" value="1"/>
</dbReference>
<dbReference type="Gene3D" id="1.20.59.20">
    <property type="match status" value="1"/>
</dbReference>
<organism evidence="10 11">
    <name type="scientific">Candidatus Nitrospira kreftii</name>
    <dbReference type="NCBI Taxonomy" id="2652173"/>
    <lineage>
        <taxon>Bacteria</taxon>
        <taxon>Pseudomonadati</taxon>
        <taxon>Nitrospirota</taxon>
        <taxon>Nitrospiria</taxon>
        <taxon>Nitrospirales</taxon>
        <taxon>Nitrospiraceae</taxon>
        <taxon>Nitrospira</taxon>
    </lineage>
</organism>
<evidence type="ECO:0000259" key="9">
    <source>
        <dbReference type="SMART" id="SM00977"/>
    </source>
</evidence>
<dbReference type="PANTHER" id="PTHR43033">
    <property type="entry name" value="TRNA(ILE)-LYSIDINE SYNTHASE-RELATED"/>
    <property type="match status" value="1"/>
</dbReference>
<feature type="binding site" evidence="8">
    <location>
        <begin position="50"/>
        <end position="55"/>
    </location>
    <ligand>
        <name>ATP</name>
        <dbReference type="ChEBI" id="CHEBI:30616"/>
    </ligand>
</feature>
<dbReference type="SUPFAM" id="SSF56037">
    <property type="entry name" value="PheT/TilS domain"/>
    <property type="match status" value="1"/>
</dbReference>
<reference evidence="10 11" key="1">
    <citation type="journal article" date="2020" name="ISME J.">
        <title>Enrichment and physiological characterization of a novel comammox Nitrospira indicates ammonium inhibition of complete nitrification.</title>
        <authorList>
            <person name="Sakoula D."/>
            <person name="Koch H."/>
            <person name="Frank J."/>
            <person name="Jetten M.S.M."/>
            <person name="van Kessel M.A.H.J."/>
            <person name="Lucker S."/>
        </authorList>
    </citation>
    <scope>NUCLEOTIDE SEQUENCE [LARGE SCALE GENOMIC DNA]</scope>
    <source>
        <strain evidence="10">Comreactor17</strain>
    </source>
</reference>
<dbReference type="AlphaFoldDB" id="A0A7S8FE17"/>
<dbReference type="EC" id="6.3.4.19" evidence="8"/>
<dbReference type="GO" id="GO:0032267">
    <property type="term" value="F:tRNA(Ile)-lysidine synthase activity"/>
    <property type="evidence" value="ECO:0007669"/>
    <property type="project" value="UniProtKB-EC"/>
</dbReference>
<dbReference type="NCBIfam" id="TIGR02432">
    <property type="entry name" value="lysidine_TilS_N"/>
    <property type="match status" value="1"/>
</dbReference>
<dbReference type="InterPro" id="IPR012094">
    <property type="entry name" value="tRNA_Ile_lys_synt"/>
</dbReference>
<evidence type="ECO:0000256" key="5">
    <source>
        <dbReference type="ARBA" id="ARBA00022741"/>
    </source>
</evidence>
<dbReference type="SUPFAM" id="SSF82829">
    <property type="entry name" value="MesJ substrate recognition domain-like"/>
    <property type="match status" value="1"/>
</dbReference>
<dbReference type="InterPro" id="IPR012795">
    <property type="entry name" value="tRNA_Ile_lys_synt_N"/>
</dbReference>
<dbReference type="HAMAP" id="MF_01161">
    <property type="entry name" value="tRNA_Ile_lys_synt"/>
    <property type="match status" value="1"/>
</dbReference>
<keyword evidence="2 8" id="KW-0963">Cytoplasm</keyword>
<dbReference type="KEGG" id="nkf:Nkreftii_001861"/>
<evidence type="ECO:0000256" key="8">
    <source>
        <dbReference type="HAMAP-Rule" id="MF_01161"/>
    </source>
</evidence>
<dbReference type="Pfam" id="PF11734">
    <property type="entry name" value="TilS_C"/>
    <property type="match status" value="1"/>
</dbReference>
<dbReference type="Proteomes" id="UP000593737">
    <property type="component" value="Chromosome"/>
</dbReference>
<keyword evidence="3 8" id="KW-0436">Ligase</keyword>
<gene>
    <name evidence="8" type="primary">tilS</name>
    <name evidence="10" type="ORF">Nkreftii_001861</name>
</gene>
<accession>A0A7S8FE17</accession>
<dbReference type="GO" id="GO:0005737">
    <property type="term" value="C:cytoplasm"/>
    <property type="evidence" value="ECO:0007669"/>
    <property type="project" value="UniProtKB-SubCell"/>
</dbReference>
<comment type="subcellular location">
    <subcellularLocation>
        <location evidence="1 8">Cytoplasm</location>
    </subcellularLocation>
</comment>
<dbReference type="EMBL" id="CP047423">
    <property type="protein sequence ID" value="QPD04087.1"/>
    <property type="molecule type" value="Genomic_DNA"/>
</dbReference>